<gene>
    <name evidence="2" type="ORF">BSL78_19199</name>
</gene>
<dbReference type="InterPro" id="IPR039782">
    <property type="entry name" value="VPS13B"/>
</dbReference>
<accession>A0A2G8K7F0</accession>
<proteinExistence type="predicted"/>
<evidence type="ECO:0000313" key="2">
    <source>
        <dbReference type="EMBL" id="PIK43934.1"/>
    </source>
</evidence>
<name>A0A2G8K7F0_STIJA</name>
<feature type="region of interest" description="Disordered" evidence="1">
    <location>
        <begin position="1258"/>
        <end position="1278"/>
    </location>
</feature>
<keyword evidence="3" id="KW-1185">Reference proteome</keyword>
<feature type="region of interest" description="Disordered" evidence="1">
    <location>
        <begin position="192"/>
        <end position="257"/>
    </location>
</feature>
<reference evidence="2 3" key="1">
    <citation type="journal article" date="2017" name="PLoS Biol.">
        <title>The sea cucumber genome provides insights into morphological evolution and visceral regeneration.</title>
        <authorList>
            <person name="Zhang X."/>
            <person name="Sun L."/>
            <person name="Yuan J."/>
            <person name="Sun Y."/>
            <person name="Gao Y."/>
            <person name="Zhang L."/>
            <person name="Li S."/>
            <person name="Dai H."/>
            <person name="Hamel J.F."/>
            <person name="Liu C."/>
            <person name="Yu Y."/>
            <person name="Liu S."/>
            <person name="Lin W."/>
            <person name="Guo K."/>
            <person name="Jin S."/>
            <person name="Xu P."/>
            <person name="Storey K.B."/>
            <person name="Huan P."/>
            <person name="Zhang T."/>
            <person name="Zhou Y."/>
            <person name="Zhang J."/>
            <person name="Lin C."/>
            <person name="Li X."/>
            <person name="Xing L."/>
            <person name="Huo D."/>
            <person name="Sun M."/>
            <person name="Wang L."/>
            <person name="Mercier A."/>
            <person name="Li F."/>
            <person name="Yang H."/>
            <person name="Xiang J."/>
        </authorList>
    </citation>
    <scope>NUCLEOTIDE SEQUENCE [LARGE SCALE GENOMIC DNA]</scope>
    <source>
        <strain evidence="2">Shaxun</strain>
        <tissue evidence="2">Muscle</tissue>
    </source>
</reference>
<dbReference type="STRING" id="307972.A0A2G8K7F0"/>
<comment type="caution">
    <text evidence="2">The sequence shown here is derived from an EMBL/GenBank/DDBJ whole genome shotgun (WGS) entry which is preliminary data.</text>
</comment>
<evidence type="ECO:0000313" key="3">
    <source>
        <dbReference type="Proteomes" id="UP000230750"/>
    </source>
</evidence>
<dbReference type="PANTHER" id="PTHR12517:SF0">
    <property type="entry name" value="INTERMEMBRANE LIPID TRANSFER PROTEIN VPS13B"/>
    <property type="match status" value="1"/>
</dbReference>
<dbReference type="Proteomes" id="UP000230750">
    <property type="component" value="Unassembled WGS sequence"/>
</dbReference>
<dbReference type="PANTHER" id="PTHR12517">
    <property type="entry name" value="VACUOLAR PROTEIN SORTING-ASSOCIATED PROTEIN 13B"/>
    <property type="match status" value="1"/>
</dbReference>
<feature type="compositionally biased region" description="Polar residues" evidence="1">
    <location>
        <begin position="232"/>
        <end position="244"/>
    </location>
</feature>
<organism evidence="2 3">
    <name type="scientific">Stichopus japonicus</name>
    <name type="common">Sea cucumber</name>
    <dbReference type="NCBI Taxonomy" id="307972"/>
    <lineage>
        <taxon>Eukaryota</taxon>
        <taxon>Metazoa</taxon>
        <taxon>Echinodermata</taxon>
        <taxon>Eleutherozoa</taxon>
        <taxon>Echinozoa</taxon>
        <taxon>Holothuroidea</taxon>
        <taxon>Aspidochirotacea</taxon>
        <taxon>Aspidochirotida</taxon>
        <taxon>Stichopodidae</taxon>
        <taxon>Apostichopus</taxon>
    </lineage>
</organism>
<feature type="region of interest" description="Disordered" evidence="1">
    <location>
        <begin position="90"/>
        <end position="119"/>
    </location>
</feature>
<feature type="compositionally biased region" description="Polar residues" evidence="1">
    <location>
        <begin position="104"/>
        <end position="115"/>
    </location>
</feature>
<sequence length="1861" mass="204100">MESRVTCPVLPISPFRGLRLASGNRTLKLASDGPPNIDSAIALDLGRPIQLNLNIEKGEQISSFVQKIRSKFQRKRQVWPQAEKLESEAKTNPFVSGLPIQEAEGSSPNQDQTKPTDPLGPLAVIRNVSLATSHCAVTIATGPDQDNAQALFSLASSSGNIKVHQNIQGLTKDLRLTLCVSGVAMETGLSNTESVIPPAQQAERKSSGSTVTPDPIHSKDDLRSGSFVYITDSESNEPNPNEIQFQPGGSGTNHDGTMTWQYPEPRVLTRITMTPIPLRTATNISDEDELSDVPCSLEYWDEMDCCFQHYKDLFVSETNTYHVSMGLGQRSIGSDGAVAACLWRMVLNPGSDKRKRNLLAEQNIILTPMALAASLRVDSCFSPVFIPTTSLALKFGLIDVHLVNHRSQLGQVVPEKLLPFTFDDAEPKDQEVCVMSLIESRISAQLWRVPSTALKTKLHTTFKASLLNYSQLTMVPLIGSLPLEGSLMVDQADGGCLIEMDSSDINVRIGQGSLHTLTGALQSWMNNMQQESDRVVSAYYILSNNTNVTLRLGQVDTDEVIILPPRKMHQYCWRTHKQCRQVLSTPSSLSLIISPFSIEIHLQVSSDDPDQDEDQPIGSLRENGALYLEDALQIEGALNADTKLTGNPSLLEDAEKQTRIGREVQPEGNSQFLPIDAESSHPSLVVDESGQHRRRQGQASRCHVQNKSSIYFCCSILEETHDDSVQSSFWINNLLPHSLIMNLTCRKNPGVQTKEIQGCGAMTPLYHLNPSSPYFATFQLTSETAPSNPAIPVSFDSDVFVVLSKEPLNISDLIFPSTQRKSRNRWLFEIPEFGQSNSSSQKEDPIISQPNTDLNIHLSQDWSHVDSVVINVEPWCLVANETEWDVTISDAGGRNCHIPAGTVIAPPKIQGNFTLSVVHKETESSSEMVSLVDEKISPFLRPDQMEKKQLFIDSYVSLEIPFSSEGSKDVEVYHFVVQSEIKEKLRFMKIQPKVVICNDYESSLTVKAVEFGGTEKVSKDRLKNLERKVIGPNSTSSSVVWKRFGPSAANLRQSPWKQSISVTLTDRNWSKWVHVDTACARQPIPVPIEACGVMQFATLPFVAVMHEERGVIYVSLAIDPCPRMVITNNCSFPLHLGQAEPGKASKGSKVIEDGRFLPECNIVPPQQMAHYSYHSSTDTSEPVRICLAVAPYFSAVQLPGKNGIAGGDSEPDWTDPIAIATTSSPTSEITALSTGSYVLVASHVTGSQTNINVEVLSMEPSSSEKTEKETKTEGQVSSPRVVTPFQQVKVKLHLKSVTLSLMDELQSPVKFVEALRLHAKGINLLSHPVPHKDRKGQLQTFTVSVRSAQVDNQAHASGRYDFPVLFKGKSRIVSAKKEVDRTDFAESSENLKRDSFVVVHVSTEFTEDGRAFGWQDVSVHINHAEVFIEDQFIFDTLHFCRSFPTVALRHRSVRGNRDRLPGNVRASLTALRGPISIQQLTVEPIRVLASVHASMKFFVAVDRTLLTFGQFETGPVFATVSQLGQALSLHYTSGAIFKAGWVLGSLEILGNPAGLLRSVSSGLADTILLPYEGLIRGPTAFISGVAGGLSSLVWQVTAGALTSVTTFATSVSRNLDRLSLDQDHLVRQETARRRIPHGPTEGITQGLSHFGISLLGIADQPIRGFQRAGNAGEVYRGDQAREVISGLGKGLVGAVVKPIGGAAELVSQTGQGILHGTGLAEVSKRVSMQHVELRAKFPNAQRGLHQQAFPLDQTQCFPLRESDEGLRFVVRGASTPITSPEVPETSDLIADFVDVSSSFVGSTDELTNTTSVGVVPESPTSSADSWTFTFFMNCHVRTTFISIFDKTKRQLPGESYLPKNF</sequence>
<feature type="region of interest" description="Disordered" evidence="1">
    <location>
        <begin position="659"/>
        <end position="680"/>
    </location>
</feature>
<evidence type="ECO:0000256" key="1">
    <source>
        <dbReference type="SAM" id="MobiDB-lite"/>
    </source>
</evidence>
<dbReference type="OrthoDB" id="445152at2759"/>
<protein>
    <submittedName>
        <fullName evidence="2">Putative vacuolar protein sorting-associated protein 13B isoform X1</fullName>
    </submittedName>
</protein>
<feature type="compositionally biased region" description="Basic and acidic residues" evidence="1">
    <location>
        <begin position="1262"/>
        <end position="1272"/>
    </location>
</feature>
<dbReference type="EMBL" id="MRZV01000813">
    <property type="protein sequence ID" value="PIK43934.1"/>
    <property type="molecule type" value="Genomic_DNA"/>
</dbReference>